<dbReference type="EMBL" id="BAABCA010000002">
    <property type="protein sequence ID" value="GAA4232864.1"/>
    <property type="molecule type" value="Genomic_DNA"/>
</dbReference>
<proteinExistence type="predicted"/>
<sequence length="1591" mass="172153">MRVDVYGGSTVSDGDSVTMSSGSYQWFTIQSARGDCSNVRIDDIILSNNTDFSVGTYYYGWYRPIPVNLKAPYCYNGVQTLWFYIINNTGNCSASTNVTIQNNRDPDFDFTFSMGTSPEIFASGGDPQADVLNNTATTDLNGTYFGVVEEGASVTRRFTLSNIGTCALDISSVLSNNPNFTISSPVSFPYTGMASLSGIYIDVTFTGPSAVSGTQSAAISVNSNDPDTSSFIINVSAEMFDYSIPGPGGVTADFRLWLKSTRGVTKTGSAVTDWLDVGTNLKSATADPGNEPTYVDSATENINFNPVIKFENDGGANNQFMYNTSNGFYTEDIFIVMVPDATMTSASSKSTIFAGAETVNINDVTGIGFGDYSLGLTNETLSYNQGIPLGTYYGTGDTSASYSNPGIINVTNNALSSPTGQEILYNSSVISSASSGLFTNLTAGSQYAIGGNLGSAGSLNGRIAEIFTFASKLDNAERQKIESYLAIKYGITLGGSTEALKDYVSSFGTSVWDITANLGYNYDVAGIGRDDSSDLNQKQSKSVNRIDEVTIGLQGVFDTNTENPNEFHEDGEFLIWGNNNGPYTGSNTNTVNITSSITTSLTRIDRKWKIVESIETVGDVENVYISIPTSAFSSFTKLATEEYALIVADNDNFTDADIIDVIPLKSDGGTNLETWYHFNGTKFFTFGKVSKLTSNHSISLGVGDYLAGESLLNLNSEAFTLSSWIKCASVASNRTIISKGEKLQIRLNTTGHVEVFIDDAVTPKYTSNMDVDDGKWHQTTFVYDSGTILLYIDGVLDKSISNIVHPSPNFNRFIIGAVYDDITDIVSSSLQGEIDEVYVWDFGLSAAQVKYLMNQEVEKNGSGFVQGTILPYDAASNALIALPWTNLRAYYNFNSFYGSTTEGLTDDRFFLRLNYLNKDKELVDDQTAPLPYITANAGAWDTPATWSNNADQVIPNSLSLDGTTVIDWNIVQTEHDITSGDRDISLLGLVVADGTFEIADPVITTPVEDNAGQALFISNYLELDGVIDLVGESQLIQLEGSIIDADSGGYIERDQQGTENAYNYNYWSSSVGPITGNASARGTGVTAPNANYTILEAVKNGSDSDGYADLGFDPSANAGALPPPGLHKIISTYWLYKFYGAEDDYNAWEPLTELTSIAPGEGFTMKGSKGAAPITNEQNYVFKGLPYNGDISLTLDKTSGDVERLVGNPYPSAIDATEFILDNLSIADGGNNTTGTVINGALYFWDHFGQVDSHNLGEYVGGYATRNLTGGAAAISNDARINNTGAVGSKVPGQYIPVNQGFFVSTKVEAGLLDEHGVQIDPIDGGDIVFKNSQRIYAKEDGTTSLFLKSSSKKGNTASVNTEEAIPTLKLMFDSPKGYHRQIVLGVNNSASNGFDMGYDAIMVDVNQEDMYWRLNDNKFVIQGVNNLNATQKFPLGVVVSESGLSTIKIDEQEHIDSNLPIYIKDNATGLTHDISLAPYQVYLEKGTYNERFEVVFEASSAATLNIEDTHVLNDVTLFYNDEASVVEIKKTSDTYISDINIYNLLGQELQVLPVNSNLKQITIPAKINTGVYIFKMNTEKGLINRKVIVK</sequence>
<dbReference type="Pfam" id="PF26628">
    <property type="entry name" value="DUF8202"/>
    <property type="match status" value="1"/>
</dbReference>
<evidence type="ECO:0000256" key="2">
    <source>
        <dbReference type="ARBA" id="ARBA00023157"/>
    </source>
</evidence>
<dbReference type="Pfam" id="PF13385">
    <property type="entry name" value="Laminin_G_3"/>
    <property type="match status" value="1"/>
</dbReference>
<evidence type="ECO:0000313" key="5">
    <source>
        <dbReference type="Proteomes" id="UP001501496"/>
    </source>
</evidence>
<keyword evidence="5" id="KW-1185">Reference proteome</keyword>
<dbReference type="NCBIfam" id="TIGR04183">
    <property type="entry name" value="Por_Secre_tail"/>
    <property type="match status" value="1"/>
</dbReference>
<accession>A0ABP8C322</accession>
<dbReference type="SUPFAM" id="SSF49899">
    <property type="entry name" value="Concanavalin A-like lectins/glucanases"/>
    <property type="match status" value="1"/>
</dbReference>
<protein>
    <recommendedName>
        <fullName evidence="3">LamG-like jellyroll fold domain-containing protein</fullName>
    </recommendedName>
</protein>
<dbReference type="InterPro" id="IPR026444">
    <property type="entry name" value="Secre_tail"/>
</dbReference>
<name>A0ABP8C322_9FLAO</name>
<dbReference type="Gene3D" id="2.60.120.200">
    <property type="match status" value="1"/>
</dbReference>
<keyword evidence="2" id="KW-1015">Disulfide bond</keyword>
<feature type="domain" description="LamG-like jellyroll fold" evidence="3">
    <location>
        <begin position="717"/>
        <end position="847"/>
    </location>
</feature>
<evidence type="ECO:0000313" key="4">
    <source>
        <dbReference type="EMBL" id="GAA4232864.1"/>
    </source>
</evidence>
<gene>
    <name evidence="4" type="ORF">GCM10022291_08570</name>
</gene>
<keyword evidence="1" id="KW-0732">Signal</keyword>
<dbReference type="Proteomes" id="UP001501496">
    <property type="component" value="Unassembled WGS sequence"/>
</dbReference>
<evidence type="ECO:0000259" key="3">
    <source>
        <dbReference type="SMART" id="SM00560"/>
    </source>
</evidence>
<dbReference type="InterPro" id="IPR006558">
    <property type="entry name" value="LamG-like"/>
</dbReference>
<organism evidence="4 5">
    <name type="scientific">Postechiella marina</name>
    <dbReference type="NCBI Taxonomy" id="943941"/>
    <lineage>
        <taxon>Bacteria</taxon>
        <taxon>Pseudomonadati</taxon>
        <taxon>Bacteroidota</taxon>
        <taxon>Flavobacteriia</taxon>
        <taxon>Flavobacteriales</taxon>
        <taxon>Flavobacteriaceae</taxon>
        <taxon>Postechiella</taxon>
    </lineage>
</organism>
<dbReference type="InterPro" id="IPR013783">
    <property type="entry name" value="Ig-like_fold"/>
</dbReference>
<evidence type="ECO:0000256" key="1">
    <source>
        <dbReference type="ARBA" id="ARBA00022729"/>
    </source>
</evidence>
<reference evidence="5" key="1">
    <citation type="journal article" date="2019" name="Int. J. Syst. Evol. Microbiol.">
        <title>The Global Catalogue of Microorganisms (GCM) 10K type strain sequencing project: providing services to taxonomists for standard genome sequencing and annotation.</title>
        <authorList>
            <consortium name="The Broad Institute Genomics Platform"/>
            <consortium name="The Broad Institute Genome Sequencing Center for Infectious Disease"/>
            <person name="Wu L."/>
            <person name="Ma J."/>
        </authorList>
    </citation>
    <scope>NUCLEOTIDE SEQUENCE [LARGE SCALE GENOMIC DNA]</scope>
    <source>
        <strain evidence="5">JCM 17630</strain>
    </source>
</reference>
<dbReference type="Gene3D" id="2.60.40.10">
    <property type="entry name" value="Immunoglobulins"/>
    <property type="match status" value="1"/>
</dbReference>
<dbReference type="InterPro" id="IPR013320">
    <property type="entry name" value="ConA-like_dom_sf"/>
</dbReference>
<dbReference type="SMART" id="SM00560">
    <property type="entry name" value="LamGL"/>
    <property type="match status" value="1"/>
</dbReference>
<comment type="caution">
    <text evidence="4">The sequence shown here is derived from an EMBL/GenBank/DDBJ whole genome shotgun (WGS) entry which is preliminary data.</text>
</comment>
<dbReference type="InterPro" id="IPR058515">
    <property type="entry name" value="DUF8202"/>
</dbReference>